<keyword evidence="2" id="KW-1185">Reference proteome</keyword>
<evidence type="ECO:0000313" key="1">
    <source>
        <dbReference type="EMBL" id="SUA79805.1"/>
    </source>
</evidence>
<name>A0A378YRI0_9NOCA</name>
<gene>
    <name evidence="1" type="ORF">NCTC1934_03972</name>
</gene>
<protein>
    <recommendedName>
        <fullName evidence="3">ABC transporter ATP-binding protein</fullName>
    </recommendedName>
</protein>
<reference evidence="1 2" key="1">
    <citation type="submission" date="2018-06" db="EMBL/GenBank/DDBJ databases">
        <authorList>
            <consortium name="Pathogen Informatics"/>
            <person name="Doyle S."/>
        </authorList>
    </citation>
    <scope>NUCLEOTIDE SEQUENCE [LARGE SCALE GENOMIC DNA]</scope>
    <source>
        <strain evidence="1 2">NCTC1934</strain>
    </source>
</reference>
<accession>A0A378YRI0</accession>
<evidence type="ECO:0008006" key="3">
    <source>
        <dbReference type="Google" id="ProtNLM"/>
    </source>
</evidence>
<sequence length="64" mass="6823">MLAAIDAYPGAIVMVTHDEGTIDALRPDRVLLLPAASEDLWIDEYRAPCGTCPWLSSIGPPGTV</sequence>
<dbReference type="Proteomes" id="UP000255467">
    <property type="component" value="Unassembled WGS sequence"/>
</dbReference>
<dbReference type="EMBL" id="UGRY01000002">
    <property type="protein sequence ID" value="SUA79805.1"/>
    <property type="molecule type" value="Genomic_DNA"/>
</dbReference>
<dbReference type="RefSeq" id="WP_039815718.1">
    <property type="nucleotide sequence ID" value="NZ_JADLRH010000013.1"/>
</dbReference>
<evidence type="ECO:0000313" key="2">
    <source>
        <dbReference type="Proteomes" id="UP000255467"/>
    </source>
</evidence>
<dbReference type="AlphaFoldDB" id="A0A378YRI0"/>
<proteinExistence type="predicted"/>
<organism evidence="1 2">
    <name type="scientific">Nocardia otitidiscaviarum</name>
    <dbReference type="NCBI Taxonomy" id="1823"/>
    <lineage>
        <taxon>Bacteria</taxon>
        <taxon>Bacillati</taxon>
        <taxon>Actinomycetota</taxon>
        <taxon>Actinomycetes</taxon>
        <taxon>Mycobacteriales</taxon>
        <taxon>Nocardiaceae</taxon>
        <taxon>Nocardia</taxon>
    </lineage>
</organism>